<dbReference type="EMBL" id="FOSK01000009">
    <property type="protein sequence ID" value="SFK78471.1"/>
    <property type="molecule type" value="Genomic_DNA"/>
</dbReference>
<reference evidence="2 3" key="1">
    <citation type="submission" date="2016-10" db="EMBL/GenBank/DDBJ databases">
        <authorList>
            <person name="Varghese N."/>
            <person name="Submissions S."/>
        </authorList>
    </citation>
    <scope>NUCLEOTIDE SEQUENCE [LARGE SCALE GENOMIC DNA]</scope>
    <source>
        <strain evidence="2 3">DSM 16392</strain>
    </source>
</reference>
<proteinExistence type="predicted"/>
<gene>
    <name evidence="2" type="ORF">SAMN04488518_10960</name>
</gene>
<dbReference type="RefSeq" id="WP_093521267.1">
    <property type="nucleotide sequence ID" value="NZ_FOSK01000009.1"/>
</dbReference>
<feature type="compositionally biased region" description="Basic and acidic residues" evidence="1">
    <location>
        <begin position="68"/>
        <end position="81"/>
    </location>
</feature>
<dbReference type="Proteomes" id="UP000199598">
    <property type="component" value="Unassembled WGS sequence"/>
</dbReference>
<evidence type="ECO:0000256" key="1">
    <source>
        <dbReference type="SAM" id="MobiDB-lite"/>
    </source>
</evidence>
<evidence type="ECO:0008006" key="4">
    <source>
        <dbReference type="Google" id="ProtNLM"/>
    </source>
</evidence>
<sequence length="154" mass="17093">MEIVTQRPTLLHQALTTQAAPVKSETEQVKTELSGAQAVTASSESEDNSTASEKSYLTDSRLGVIPSKPKDDQSRIERGYNYDEESDELIYSMTQEPEGDVIYELPSKTARRIRAFLDEVLQAQEKRSLGGEAKDIDPAIYEAKQVEPTQAKQA</sequence>
<protein>
    <recommendedName>
        <fullName evidence="4">FlaG protein</fullName>
    </recommendedName>
</protein>
<name>A0A1I4CEP0_9HYPH</name>
<comment type="caution">
    <text evidence="2">The sequence shown here is derived from an EMBL/GenBank/DDBJ whole genome shotgun (WGS) entry which is preliminary data.</text>
</comment>
<keyword evidence="3" id="KW-1185">Reference proteome</keyword>
<feature type="compositionally biased region" description="Polar residues" evidence="1">
    <location>
        <begin position="37"/>
        <end position="58"/>
    </location>
</feature>
<feature type="region of interest" description="Disordered" evidence="1">
    <location>
        <begin position="15"/>
        <end position="83"/>
    </location>
</feature>
<evidence type="ECO:0000313" key="3">
    <source>
        <dbReference type="Proteomes" id="UP000199598"/>
    </source>
</evidence>
<accession>A0A1I4CEP0</accession>
<evidence type="ECO:0000313" key="2">
    <source>
        <dbReference type="EMBL" id="SFK78471.1"/>
    </source>
</evidence>
<organism evidence="2 3">
    <name type="scientific">Pseudovibrio ascidiaceicola</name>
    <dbReference type="NCBI Taxonomy" id="285279"/>
    <lineage>
        <taxon>Bacteria</taxon>
        <taxon>Pseudomonadati</taxon>
        <taxon>Pseudomonadota</taxon>
        <taxon>Alphaproteobacteria</taxon>
        <taxon>Hyphomicrobiales</taxon>
        <taxon>Stappiaceae</taxon>
        <taxon>Pseudovibrio</taxon>
    </lineage>
</organism>